<reference evidence="4" key="1">
    <citation type="journal article" date="2019" name="Int. J. Syst. Evol. Microbiol.">
        <title>The Global Catalogue of Microorganisms (GCM) 10K type strain sequencing project: providing services to taxonomists for standard genome sequencing and annotation.</title>
        <authorList>
            <consortium name="The Broad Institute Genomics Platform"/>
            <consortium name="The Broad Institute Genome Sequencing Center for Infectious Disease"/>
            <person name="Wu L."/>
            <person name="Ma J."/>
        </authorList>
    </citation>
    <scope>NUCLEOTIDE SEQUENCE [LARGE SCALE GENOMIC DNA]</scope>
    <source>
        <strain evidence="4">JCM 32148</strain>
    </source>
</reference>
<dbReference type="Proteomes" id="UP001597053">
    <property type="component" value="Unassembled WGS sequence"/>
</dbReference>
<evidence type="ECO:0000256" key="1">
    <source>
        <dbReference type="SAM" id="MobiDB-lite"/>
    </source>
</evidence>
<gene>
    <name evidence="3" type="ORF">ACFQZ8_07695</name>
</gene>
<sequence>MSHRRAVWGGLLLAAGVLLAFPVTSALLTGDLAVLPVALVAGPAVGLGVFLIVTGKRPTAPRRGHSTSGPPRRYAGTHIPHQGPPDAYSWWESTGHRHDSSGDSGGGGWSGGGDSGGGWSGGGGSGGGGWSGGGGGDSGGGGGT</sequence>
<evidence type="ECO:0000313" key="4">
    <source>
        <dbReference type="Proteomes" id="UP001597053"/>
    </source>
</evidence>
<protein>
    <submittedName>
        <fullName evidence="3">Uncharacterized protein</fullName>
    </submittedName>
</protein>
<feature type="transmembrane region" description="Helical" evidence="2">
    <location>
        <begin position="35"/>
        <end position="53"/>
    </location>
</feature>
<accession>A0ABW2ZYQ8</accession>
<keyword evidence="2" id="KW-0472">Membrane</keyword>
<comment type="caution">
    <text evidence="3">The sequence shown here is derived from an EMBL/GenBank/DDBJ whole genome shotgun (WGS) entry which is preliminary data.</text>
</comment>
<keyword evidence="2" id="KW-0812">Transmembrane</keyword>
<organism evidence="3 4">
    <name type="scientific">Micromonospora azadirachtae</name>
    <dbReference type="NCBI Taxonomy" id="1970735"/>
    <lineage>
        <taxon>Bacteria</taxon>
        <taxon>Bacillati</taxon>
        <taxon>Actinomycetota</taxon>
        <taxon>Actinomycetes</taxon>
        <taxon>Micromonosporales</taxon>
        <taxon>Micromonosporaceae</taxon>
        <taxon>Micromonospora</taxon>
    </lineage>
</organism>
<keyword evidence="4" id="KW-1185">Reference proteome</keyword>
<evidence type="ECO:0000313" key="3">
    <source>
        <dbReference type="EMBL" id="MFD0783795.1"/>
    </source>
</evidence>
<dbReference type="EMBL" id="JBHTHM010000229">
    <property type="protein sequence ID" value="MFD0783795.1"/>
    <property type="molecule type" value="Genomic_DNA"/>
</dbReference>
<feature type="compositionally biased region" description="Gly residues" evidence="1">
    <location>
        <begin position="103"/>
        <end position="144"/>
    </location>
</feature>
<proteinExistence type="predicted"/>
<keyword evidence="2" id="KW-1133">Transmembrane helix</keyword>
<name>A0ABW2ZYQ8_9ACTN</name>
<evidence type="ECO:0000256" key="2">
    <source>
        <dbReference type="SAM" id="Phobius"/>
    </source>
</evidence>
<feature type="region of interest" description="Disordered" evidence="1">
    <location>
        <begin position="56"/>
        <end position="144"/>
    </location>
</feature>